<sequence length="43" mass="5222">MMSSWNSSRPTRRVRILFLFQFSTFSFCFKHTLVSWLLDMIGF</sequence>
<name>A0A2P2L6G3_RHIMU</name>
<proteinExistence type="predicted"/>
<reference evidence="1" key="1">
    <citation type="submission" date="2018-02" db="EMBL/GenBank/DDBJ databases">
        <title>Rhizophora mucronata_Transcriptome.</title>
        <authorList>
            <person name="Meera S.P."/>
            <person name="Sreeshan A."/>
            <person name="Augustine A."/>
        </authorList>
    </citation>
    <scope>NUCLEOTIDE SEQUENCE</scope>
    <source>
        <tissue evidence="1">Leaf</tissue>
    </source>
</reference>
<accession>A0A2P2L6G3</accession>
<dbReference type="EMBL" id="GGEC01033088">
    <property type="protein sequence ID" value="MBX13572.1"/>
    <property type="molecule type" value="Transcribed_RNA"/>
</dbReference>
<dbReference type="AlphaFoldDB" id="A0A2P2L6G3"/>
<organism evidence="1">
    <name type="scientific">Rhizophora mucronata</name>
    <name type="common">Asiatic mangrove</name>
    <dbReference type="NCBI Taxonomy" id="61149"/>
    <lineage>
        <taxon>Eukaryota</taxon>
        <taxon>Viridiplantae</taxon>
        <taxon>Streptophyta</taxon>
        <taxon>Embryophyta</taxon>
        <taxon>Tracheophyta</taxon>
        <taxon>Spermatophyta</taxon>
        <taxon>Magnoliopsida</taxon>
        <taxon>eudicotyledons</taxon>
        <taxon>Gunneridae</taxon>
        <taxon>Pentapetalae</taxon>
        <taxon>rosids</taxon>
        <taxon>fabids</taxon>
        <taxon>Malpighiales</taxon>
        <taxon>Rhizophoraceae</taxon>
        <taxon>Rhizophora</taxon>
    </lineage>
</organism>
<protein>
    <submittedName>
        <fullName evidence="1">Uncharacterized protein</fullName>
    </submittedName>
</protein>
<evidence type="ECO:0000313" key="1">
    <source>
        <dbReference type="EMBL" id="MBX13572.1"/>
    </source>
</evidence>